<keyword evidence="4" id="KW-0716">Sensory transduction</keyword>
<comment type="catalytic activity">
    <reaction evidence="1 14">
        <text>S-ubiquitinyl-[E2 ubiquitin-conjugating enzyme]-L-cysteine + [acceptor protein]-L-lysine = [E2 ubiquitin-conjugating enzyme]-L-cysteine + N(6)-ubiquitinyl-[acceptor protein]-L-lysine.</text>
        <dbReference type="EC" id="2.3.2.27"/>
    </reaction>
</comment>
<dbReference type="InterPro" id="IPR013010">
    <property type="entry name" value="Znf_SIAH"/>
</dbReference>
<keyword evidence="8 14" id="KW-0833">Ubl conjugation pathway</keyword>
<reference evidence="19" key="1">
    <citation type="submission" date="2014-03" db="EMBL/GenBank/DDBJ databases">
        <authorList>
            <person name="Aksoy S."/>
            <person name="Warren W."/>
            <person name="Wilson R.K."/>
        </authorList>
    </citation>
    <scope>NUCLEOTIDE SEQUENCE [LARGE SCALE GENOMIC DNA]</scope>
    <source>
        <strain evidence="19">IAEA</strain>
    </source>
</reference>
<evidence type="ECO:0000256" key="2">
    <source>
        <dbReference type="ARBA" id="ARBA00004906"/>
    </source>
</evidence>
<dbReference type="SUPFAM" id="SSF57850">
    <property type="entry name" value="RING/U-box"/>
    <property type="match status" value="1"/>
</dbReference>
<evidence type="ECO:0000256" key="12">
    <source>
        <dbReference type="ARBA" id="ARBA00062579"/>
    </source>
</evidence>
<dbReference type="Gene3D" id="3.30.40.10">
    <property type="entry name" value="Zinc/RING finger domain, C3HC4 (zinc finger)"/>
    <property type="match status" value="2"/>
</dbReference>
<dbReference type="GO" id="GO:0016567">
    <property type="term" value="P:protein ubiquitination"/>
    <property type="evidence" value="ECO:0007669"/>
    <property type="project" value="UniProtKB-UniPathway"/>
</dbReference>
<keyword evidence="19" id="KW-1185">Reference proteome</keyword>
<feature type="domain" description="RING-type" evidence="16">
    <location>
        <begin position="49"/>
        <end position="84"/>
    </location>
</feature>
<dbReference type="GO" id="GO:0008270">
    <property type="term" value="F:zinc ion binding"/>
    <property type="evidence" value="ECO:0007669"/>
    <property type="project" value="UniProtKB-KW"/>
</dbReference>
<dbReference type="EC" id="2.3.2.27" evidence="14"/>
<accession>A0A1A9VZJ5</accession>
<evidence type="ECO:0000256" key="11">
    <source>
        <dbReference type="ARBA" id="ARBA00060311"/>
    </source>
</evidence>
<keyword evidence="6 14" id="KW-0479">Metal-binding</keyword>
<dbReference type="GO" id="GO:0061630">
    <property type="term" value="F:ubiquitin protein ligase activity"/>
    <property type="evidence" value="ECO:0007669"/>
    <property type="project" value="UniProtKB-EC"/>
</dbReference>
<feature type="region of interest" description="Disordered" evidence="15">
    <location>
        <begin position="1"/>
        <end position="34"/>
    </location>
</feature>
<comment type="pathway">
    <text evidence="2 14">Protein modification; protein ubiquitination.</text>
</comment>
<evidence type="ECO:0000259" key="16">
    <source>
        <dbReference type="PROSITE" id="PS50089"/>
    </source>
</evidence>
<protein>
    <recommendedName>
        <fullName evidence="14">E3 ubiquitin-protein ligase</fullName>
        <ecNumber evidence="14">2.3.2.27</ecNumber>
    </recommendedName>
</protein>
<dbReference type="GO" id="GO:0007601">
    <property type="term" value="P:visual perception"/>
    <property type="evidence" value="ECO:0007669"/>
    <property type="project" value="UniProtKB-KW"/>
</dbReference>
<evidence type="ECO:0000256" key="5">
    <source>
        <dbReference type="ARBA" id="ARBA00022679"/>
    </source>
</evidence>
<dbReference type="EnsemblMetazoa" id="GBRI000463-RA">
    <property type="protein sequence ID" value="GBRI000463-PA"/>
    <property type="gene ID" value="GBRI000463"/>
</dbReference>
<feature type="domain" description="SIAH-type" evidence="17">
    <location>
        <begin position="101"/>
        <end position="161"/>
    </location>
</feature>
<evidence type="ECO:0000256" key="8">
    <source>
        <dbReference type="ARBA" id="ARBA00022786"/>
    </source>
</evidence>
<keyword evidence="7 13" id="KW-0863">Zinc-finger</keyword>
<feature type="compositionally biased region" description="Basic residues" evidence="15">
    <location>
        <begin position="1"/>
        <end position="11"/>
    </location>
</feature>
<reference evidence="18" key="2">
    <citation type="submission" date="2020-05" db="UniProtKB">
        <authorList>
            <consortium name="EnsemblMetazoa"/>
        </authorList>
    </citation>
    <scope>IDENTIFICATION</scope>
    <source>
        <strain evidence="18">IAEA</strain>
    </source>
</reference>
<dbReference type="PANTHER" id="PTHR45877">
    <property type="entry name" value="E3 UBIQUITIN-PROTEIN LIGASE SIAH2"/>
    <property type="match status" value="1"/>
</dbReference>
<dbReference type="STRING" id="37001.A0A1A9VZJ5"/>
<comment type="domain">
    <text evidence="14">The RING-type zinc finger domain is essential for ubiquitin ligase activity.</text>
</comment>
<evidence type="ECO:0000256" key="15">
    <source>
        <dbReference type="SAM" id="MobiDB-lite"/>
    </source>
</evidence>
<evidence type="ECO:0000256" key="6">
    <source>
        <dbReference type="ARBA" id="ARBA00022723"/>
    </source>
</evidence>
<dbReference type="UniPathway" id="UPA00143"/>
<keyword evidence="9 14" id="KW-0862">Zinc</keyword>
<comment type="domain">
    <text evidence="14">The SBD domain (substrate-binding domain) mediates the interaction with substrate proteins. It is related to the TRAF family.</text>
</comment>
<dbReference type="Pfam" id="PF21362">
    <property type="entry name" value="Sina_RING"/>
    <property type="match status" value="1"/>
</dbReference>
<dbReference type="Pfam" id="PF03145">
    <property type="entry name" value="Sina_TRAF"/>
    <property type="match status" value="1"/>
</dbReference>
<proteinExistence type="inferred from homology"/>
<comment type="function">
    <text evidence="11">E3 ubiquitin-protein ligase that is required for specification of R7 photoreceptor cell fate in the eye by mediating the ubiquitination and subsequent proteasomal degradation of Tramtrack (ttk). E3 Ubiquitin ligases accept ubiquitin from an E2 ubiquitin-conjugating enzyme in the form of a thioester and then directly transfers the ubiquitin to targeted substrates. Acts via the formation of a complex with ebi and phyl that ubiquitinates the transcription repressor ttk, a general inhibitor of photoreceptor differentiation, in a subset of photoreceptor cells in the eye, leading to the differentiation of cells into neurons. Also involved in external sensory organ development.</text>
</comment>
<dbReference type="AlphaFoldDB" id="A0A1A9VZJ5"/>
<comment type="function">
    <text evidence="14">E3 ubiquitin-protein ligase that mediates ubiquitination and subsequent proteasomal degradation of target proteins. E3 ubiquitin ligases accept ubiquitin from an E2 ubiquitin-conjugating enzyme in the form of a thioester and then directly transfers the ubiquitin to targeted substrates.</text>
</comment>
<dbReference type="InterPro" id="IPR013083">
    <property type="entry name" value="Znf_RING/FYVE/PHD"/>
</dbReference>
<dbReference type="PROSITE" id="PS51081">
    <property type="entry name" value="ZF_SIAH"/>
    <property type="match status" value="1"/>
</dbReference>
<dbReference type="GO" id="GO:0031624">
    <property type="term" value="F:ubiquitin conjugating enzyme binding"/>
    <property type="evidence" value="ECO:0007669"/>
    <property type="project" value="TreeGrafter"/>
</dbReference>
<evidence type="ECO:0000256" key="9">
    <source>
        <dbReference type="ARBA" id="ARBA00022833"/>
    </source>
</evidence>
<evidence type="ECO:0000256" key="3">
    <source>
        <dbReference type="ARBA" id="ARBA00009119"/>
    </source>
</evidence>
<dbReference type="PROSITE" id="PS50089">
    <property type="entry name" value="ZF_RING_2"/>
    <property type="match status" value="1"/>
</dbReference>
<dbReference type="InterPro" id="IPR004162">
    <property type="entry name" value="SINA-like_animal"/>
</dbReference>
<comment type="subunit">
    <text evidence="12">Component of some E3 complex at least composed of sina, ebi and phyl. Interacts with eff.</text>
</comment>
<dbReference type="GO" id="GO:0030154">
    <property type="term" value="P:cell differentiation"/>
    <property type="evidence" value="ECO:0007669"/>
    <property type="project" value="UniProtKB-ARBA"/>
</dbReference>
<evidence type="ECO:0000313" key="18">
    <source>
        <dbReference type="EnsemblMetazoa" id="GBRI000463-PA"/>
    </source>
</evidence>
<dbReference type="GO" id="GO:0005737">
    <property type="term" value="C:cytoplasm"/>
    <property type="evidence" value="ECO:0007669"/>
    <property type="project" value="InterPro"/>
</dbReference>
<dbReference type="InterPro" id="IPR001841">
    <property type="entry name" value="Znf_RING"/>
</dbReference>
<dbReference type="CDD" id="cd03829">
    <property type="entry name" value="Sina"/>
    <property type="match status" value="1"/>
</dbReference>
<dbReference type="GO" id="GO:0043161">
    <property type="term" value="P:proteasome-mediated ubiquitin-dependent protein catabolic process"/>
    <property type="evidence" value="ECO:0007669"/>
    <property type="project" value="TreeGrafter"/>
</dbReference>
<dbReference type="InterPro" id="IPR008974">
    <property type="entry name" value="TRAF-like"/>
</dbReference>
<evidence type="ECO:0000259" key="17">
    <source>
        <dbReference type="PROSITE" id="PS51081"/>
    </source>
</evidence>
<dbReference type="Gene3D" id="2.60.210.10">
    <property type="entry name" value="Apoptosis, Tumor Necrosis Factor Receptor Associated Protein 2, Chain A"/>
    <property type="match status" value="1"/>
</dbReference>
<dbReference type="PANTHER" id="PTHR45877:SF2">
    <property type="entry name" value="E3 UBIQUITIN-PROTEIN LIGASE SINA-RELATED"/>
    <property type="match status" value="1"/>
</dbReference>
<feature type="compositionally biased region" description="Low complexity" evidence="15">
    <location>
        <begin position="18"/>
        <end position="31"/>
    </location>
</feature>
<dbReference type="FunFam" id="2.60.210.10:FF:000002">
    <property type="entry name" value="E3 ubiquitin-protein ligase"/>
    <property type="match status" value="1"/>
</dbReference>
<name>A0A1A9VZJ5_9MUSC</name>
<keyword evidence="5" id="KW-0808">Transferase</keyword>
<evidence type="ECO:0000313" key="19">
    <source>
        <dbReference type="Proteomes" id="UP000091820"/>
    </source>
</evidence>
<evidence type="ECO:0000256" key="1">
    <source>
        <dbReference type="ARBA" id="ARBA00000900"/>
    </source>
</evidence>
<dbReference type="VEuPathDB" id="VectorBase:GBRI000463"/>
<dbReference type="FunFam" id="3.30.40.10:FF:000041">
    <property type="entry name" value="E3 ubiquitin-protein ligase SINAT3"/>
    <property type="match status" value="1"/>
</dbReference>
<sequence length="293" mass="32581">MNPKVRQRLRAAGRDRSGIGATSTSSSSTATAGGGDDCNSNDLLSLFECPVCFDYVLPPILQCPSGHFVCVSCRSKLNSCPICRGPLANIRNLAMEKVALNIRFPCKYSNCGCTKVMIVADKPTHEKTCEYRPYPCPCPGSACKWQGSLDLVMQHLMMSHQSITTLHGEDIIFLATDINLPGAVDWIMMQSCFEQQFMLVLDKREKFDGHQQFFAVVQFIGTQKESENFTYRLELNGNTRRLTWEATPHSIHDGFKSAIENCDCLVFDTSIADLFAERGNLAINVTISLKEKS</sequence>
<organism evidence="18 19">
    <name type="scientific">Glossina brevipalpis</name>
    <dbReference type="NCBI Taxonomy" id="37001"/>
    <lineage>
        <taxon>Eukaryota</taxon>
        <taxon>Metazoa</taxon>
        <taxon>Ecdysozoa</taxon>
        <taxon>Arthropoda</taxon>
        <taxon>Hexapoda</taxon>
        <taxon>Insecta</taxon>
        <taxon>Pterygota</taxon>
        <taxon>Neoptera</taxon>
        <taxon>Endopterygota</taxon>
        <taxon>Diptera</taxon>
        <taxon>Brachycera</taxon>
        <taxon>Muscomorpha</taxon>
        <taxon>Hippoboscoidea</taxon>
        <taxon>Glossinidae</taxon>
        <taxon>Glossina</taxon>
    </lineage>
</organism>
<evidence type="ECO:0000256" key="13">
    <source>
        <dbReference type="PROSITE-ProRule" id="PRU00455"/>
    </source>
</evidence>
<keyword evidence="10" id="KW-0844">Vision</keyword>
<dbReference type="InterPro" id="IPR049548">
    <property type="entry name" value="Sina-like_RING"/>
</dbReference>
<comment type="similarity">
    <text evidence="3 14">Belongs to the SINA (Seven in absentia) family.</text>
</comment>
<evidence type="ECO:0000256" key="14">
    <source>
        <dbReference type="RuleBase" id="RU201113"/>
    </source>
</evidence>
<evidence type="ECO:0000256" key="10">
    <source>
        <dbReference type="ARBA" id="ARBA00023305"/>
    </source>
</evidence>
<dbReference type="InterPro" id="IPR018121">
    <property type="entry name" value="7-in-absentia-prot_TRAF-dom"/>
</dbReference>
<dbReference type="SUPFAM" id="SSF49599">
    <property type="entry name" value="TRAF domain-like"/>
    <property type="match status" value="1"/>
</dbReference>
<dbReference type="Pfam" id="PF21361">
    <property type="entry name" value="Sina_ZnF"/>
    <property type="match status" value="1"/>
</dbReference>
<evidence type="ECO:0000256" key="7">
    <source>
        <dbReference type="ARBA" id="ARBA00022771"/>
    </source>
</evidence>
<dbReference type="Proteomes" id="UP000091820">
    <property type="component" value="Unassembled WGS sequence"/>
</dbReference>
<evidence type="ECO:0000256" key="4">
    <source>
        <dbReference type="ARBA" id="ARBA00022606"/>
    </source>
</evidence>